<dbReference type="GO" id="GO:0080120">
    <property type="term" value="P:CAAX-box protein maturation"/>
    <property type="evidence" value="ECO:0007669"/>
    <property type="project" value="UniProtKB-ARBA"/>
</dbReference>
<accession>A0AAV8BZQ6</accession>
<evidence type="ECO:0000256" key="1">
    <source>
        <dbReference type="SAM" id="Phobius"/>
    </source>
</evidence>
<proteinExistence type="predicted"/>
<dbReference type="InterPro" id="IPR003675">
    <property type="entry name" value="Rce1/LyrA-like_dom"/>
</dbReference>
<keyword evidence="4" id="KW-1185">Reference proteome</keyword>
<feature type="domain" description="CAAX prenyl protease 2/Lysostaphin resistance protein A-like" evidence="2">
    <location>
        <begin position="195"/>
        <end position="282"/>
    </location>
</feature>
<sequence>MLFPLSMEVKLGSNFSCIRLSTLLQGRRRAYLFASSPNSRDNFRKGFKTFASKKSERKRRKDSEVQQITPLTEKVKGADGEEAIVNTELPSGTASGIQVKVASRSAVLQACFFTSAALLLLGVLIRQVSHFACINGLPILDATEVKFGFEIWHIELVLALVVLISSSRYILLRAWPDFADSSEAANQQVLSSLEPLDLVLVAFLPGISEEFLFRGGLMPIFGLDWKSALASGAIFGILHLTGGRKYSYTIWATIVGFAYGLATVASSSLVIPMVSHSLNNLIGGLFWYLNSNSISEEKLK</sequence>
<keyword evidence="1" id="KW-0812">Transmembrane</keyword>
<feature type="transmembrane region" description="Helical" evidence="1">
    <location>
        <begin position="223"/>
        <end position="242"/>
    </location>
</feature>
<evidence type="ECO:0000313" key="3">
    <source>
        <dbReference type="EMBL" id="KAJ4748685.1"/>
    </source>
</evidence>
<keyword evidence="1" id="KW-0472">Membrane</keyword>
<evidence type="ECO:0000313" key="4">
    <source>
        <dbReference type="Proteomes" id="UP001140206"/>
    </source>
</evidence>
<gene>
    <name evidence="3" type="ORF">LUZ62_083090</name>
</gene>
<feature type="transmembrane region" description="Helical" evidence="1">
    <location>
        <begin position="248"/>
        <end position="271"/>
    </location>
</feature>
<reference evidence="3" key="1">
    <citation type="submission" date="2022-08" db="EMBL/GenBank/DDBJ databases">
        <authorList>
            <person name="Marques A."/>
        </authorList>
    </citation>
    <scope>NUCLEOTIDE SEQUENCE</scope>
    <source>
        <strain evidence="3">RhyPub2mFocal</strain>
        <tissue evidence="3">Leaves</tissue>
    </source>
</reference>
<dbReference type="PANTHER" id="PTHR43592">
    <property type="entry name" value="CAAX AMINO TERMINAL PROTEASE"/>
    <property type="match status" value="1"/>
</dbReference>
<organism evidence="3 4">
    <name type="scientific">Rhynchospora pubera</name>
    <dbReference type="NCBI Taxonomy" id="906938"/>
    <lineage>
        <taxon>Eukaryota</taxon>
        <taxon>Viridiplantae</taxon>
        <taxon>Streptophyta</taxon>
        <taxon>Embryophyta</taxon>
        <taxon>Tracheophyta</taxon>
        <taxon>Spermatophyta</taxon>
        <taxon>Magnoliopsida</taxon>
        <taxon>Liliopsida</taxon>
        <taxon>Poales</taxon>
        <taxon>Cyperaceae</taxon>
        <taxon>Cyperoideae</taxon>
        <taxon>Rhynchosporeae</taxon>
        <taxon>Rhynchospora</taxon>
    </lineage>
</organism>
<comment type="caution">
    <text evidence="3">The sequence shown here is derived from an EMBL/GenBank/DDBJ whole genome shotgun (WGS) entry which is preliminary data.</text>
</comment>
<protein>
    <submittedName>
        <fullName evidence="3">CAAX amino terminal protease family protein</fullName>
    </submittedName>
</protein>
<keyword evidence="3" id="KW-0378">Hydrolase</keyword>
<keyword evidence="1" id="KW-1133">Transmembrane helix</keyword>
<dbReference type="AlphaFoldDB" id="A0AAV8BZQ6"/>
<name>A0AAV8BZQ6_9POAL</name>
<dbReference type="GO" id="GO:0006508">
    <property type="term" value="P:proteolysis"/>
    <property type="evidence" value="ECO:0007669"/>
    <property type="project" value="UniProtKB-KW"/>
</dbReference>
<evidence type="ECO:0000259" key="2">
    <source>
        <dbReference type="Pfam" id="PF02517"/>
    </source>
</evidence>
<dbReference type="EMBL" id="JAMFTS010000005">
    <property type="protein sequence ID" value="KAJ4748685.1"/>
    <property type="molecule type" value="Genomic_DNA"/>
</dbReference>
<dbReference type="PANTHER" id="PTHR43592:SF7">
    <property type="entry name" value="CAAX AMINO TERMINAL PROTEASE FAMILY PROTEIN"/>
    <property type="match status" value="1"/>
</dbReference>
<dbReference type="GO" id="GO:0004175">
    <property type="term" value="F:endopeptidase activity"/>
    <property type="evidence" value="ECO:0007669"/>
    <property type="project" value="UniProtKB-ARBA"/>
</dbReference>
<keyword evidence="3" id="KW-0645">Protease</keyword>
<dbReference type="Pfam" id="PF02517">
    <property type="entry name" value="Rce1-like"/>
    <property type="match status" value="1"/>
</dbReference>
<dbReference type="Proteomes" id="UP001140206">
    <property type="component" value="Chromosome 5"/>
</dbReference>